<dbReference type="OrthoDB" id="5907135at2759"/>
<dbReference type="AlphaFoldDB" id="A0A6V7VQF1"/>
<dbReference type="GO" id="GO:1990817">
    <property type="term" value="F:poly(A) RNA polymerase activity"/>
    <property type="evidence" value="ECO:0007669"/>
    <property type="project" value="TreeGrafter"/>
</dbReference>
<dbReference type="PANTHER" id="PTHR10682:SF10">
    <property type="entry name" value="POLYNUCLEOTIDE ADENYLYLTRANSFERASE"/>
    <property type="match status" value="1"/>
</dbReference>
<sequence>MDRMELVDAEVDRLNKLSLEESGSSKNIGNEIKNKENPFKIKNYSNSEILEDTEMVDLEQNEESILIQTPTTTTKAKMSKKKRDREKKKILEFKNLGKESVDESLDIEMKDVEDEGLIEGISSQLNEMKLEPNIETPSTSTKAKMSKKKRDREKKKILELEILKKKSADESLDDKMKNIEEEDHTKIIDENTSMSSAETTVTEDVKGELEGPKIGAQETAEKPIMKNAQVKPSKFSKGKDKTNFNKNVKAKYGKMDKQEDIDKIVNKTDVELKQTNELTLFEENNELIDILKAKGFWKNLRKSNMVDKTISLEEAIADVIKTVEPWNKNAITLISGSYLLNINSVESDVDFIIVLPFDYNDPKDRFVTKRMVDDEFMGIRSECNFEKREECSEKESLYCLLCENKATTWLRKITTGVNEINAKIHDYSFDLAFVAYPWGRDSRQVLSFIESEKGLKNLNEIDHFILNFTQQFGTNLQYDRVGMINSLSGYRANIRINEIITKEKDKFQLVLLALKLWAKSKYDNNTPTNKQKIDKDSEAELKPIILEETNKNFEELRQQIDWNEANERESRNKFYINNTEKVLRDQIMEKQKFLEKAISSNAVSEKEILEKEISEKQSLLEEILEQNAKMGKHTKLVWPIITPGMPKQNAGFNINMSTRKIMWREMEKASTLIKTNIKNALKAKSKIYKNTVGTHTDLKNQWEDLLISGLEFRNKYDQFLAIVCTYSSTSEYGDEFCDFSTTRIRLQLLFSIETKINAICHANLQKSLQNKKKCPEEYRKRGWLCIIWLVGIDFENNGNITGQSQVHQEKENTGCVKSPCPHSFGHKNLFKWNFDK</sequence>
<proteinExistence type="predicted"/>
<dbReference type="PANTHER" id="PTHR10682">
    <property type="entry name" value="POLY A POLYMERASE"/>
    <property type="match status" value="1"/>
</dbReference>
<dbReference type="SUPFAM" id="SSF81631">
    <property type="entry name" value="PAP/OAS1 substrate-binding domain"/>
    <property type="match status" value="1"/>
</dbReference>
<evidence type="ECO:0000313" key="3">
    <source>
        <dbReference type="Proteomes" id="UP000580250"/>
    </source>
</evidence>
<accession>A0A6V7VQF1</accession>
<reference evidence="2 3" key="1">
    <citation type="submission" date="2020-08" db="EMBL/GenBank/DDBJ databases">
        <authorList>
            <person name="Koutsovoulos G."/>
            <person name="Danchin GJ E."/>
        </authorList>
    </citation>
    <scope>NUCLEOTIDE SEQUENCE [LARGE SCALE GENOMIC DNA]</scope>
</reference>
<organism evidence="2 3">
    <name type="scientific">Meloidogyne enterolobii</name>
    <name type="common">Root-knot nematode worm</name>
    <name type="synonym">Meloidogyne mayaguensis</name>
    <dbReference type="NCBI Taxonomy" id="390850"/>
    <lineage>
        <taxon>Eukaryota</taxon>
        <taxon>Metazoa</taxon>
        <taxon>Ecdysozoa</taxon>
        <taxon>Nematoda</taxon>
        <taxon>Chromadorea</taxon>
        <taxon>Rhabditida</taxon>
        <taxon>Tylenchina</taxon>
        <taxon>Tylenchomorpha</taxon>
        <taxon>Tylenchoidea</taxon>
        <taxon>Meloidogynidae</taxon>
        <taxon>Meloidogyninae</taxon>
        <taxon>Meloidogyne</taxon>
    </lineage>
</organism>
<dbReference type="Gene3D" id="3.30.460.10">
    <property type="entry name" value="Beta Polymerase, domain 2"/>
    <property type="match status" value="1"/>
</dbReference>
<name>A0A6V7VQF1_MELEN</name>
<dbReference type="Proteomes" id="UP000580250">
    <property type="component" value="Unassembled WGS sequence"/>
</dbReference>
<dbReference type="Gene3D" id="1.10.1410.10">
    <property type="match status" value="1"/>
</dbReference>
<dbReference type="EMBL" id="CAJEWN010000281">
    <property type="protein sequence ID" value="CAD2176668.1"/>
    <property type="molecule type" value="Genomic_DNA"/>
</dbReference>
<dbReference type="InterPro" id="IPR043519">
    <property type="entry name" value="NT_sf"/>
</dbReference>
<feature type="compositionally biased region" description="Basic residues" evidence="1">
    <location>
        <begin position="144"/>
        <end position="153"/>
    </location>
</feature>
<feature type="region of interest" description="Disordered" evidence="1">
    <location>
        <begin position="133"/>
        <end position="153"/>
    </location>
</feature>
<dbReference type="GO" id="GO:0005634">
    <property type="term" value="C:nucleus"/>
    <property type="evidence" value="ECO:0007669"/>
    <property type="project" value="TreeGrafter"/>
</dbReference>
<comment type="caution">
    <text evidence="2">The sequence shown here is derived from an EMBL/GenBank/DDBJ whole genome shotgun (WGS) entry which is preliminary data.</text>
</comment>
<dbReference type="Gene3D" id="3.30.70.590">
    <property type="entry name" value="Poly(A) polymerase predicted RNA binding domain"/>
    <property type="match status" value="1"/>
</dbReference>
<evidence type="ECO:0000313" key="2">
    <source>
        <dbReference type="EMBL" id="CAD2176668.1"/>
    </source>
</evidence>
<protein>
    <submittedName>
        <fullName evidence="2">Uncharacterized protein</fullName>
    </submittedName>
</protein>
<gene>
    <name evidence="2" type="ORF">MENT_LOCUS28494</name>
</gene>
<evidence type="ECO:0000256" key="1">
    <source>
        <dbReference type="SAM" id="MobiDB-lite"/>
    </source>
</evidence>